<evidence type="ECO:0000256" key="6">
    <source>
        <dbReference type="ARBA" id="ARBA00022553"/>
    </source>
</evidence>
<dbReference type="InterPro" id="IPR027408">
    <property type="entry name" value="PNPase/RNase_PH_dom_sf"/>
</dbReference>
<evidence type="ECO:0000256" key="2">
    <source>
        <dbReference type="ARBA" id="ARBA00004604"/>
    </source>
</evidence>
<evidence type="ECO:0000256" key="13">
    <source>
        <dbReference type="ARBA" id="ARBA00083630"/>
    </source>
</evidence>
<dbReference type="GO" id="GO:0000176">
    <property type="term" value="C:nuclear exosome (RNase complex)"/>
    <property type="evidence" value="ECO:0007669"/>
    <property type="project" value="TreeGrafter"/>
</dbReference>
<evidence type="ECO:0000256" key="9">
    <source>
        <dbReference type="ARBA" id="ARBA00023242"/>
    </source>
</evidence>
<protein>
    <recommendedName>
        <fullName evidence="11">Exosome complex component RRP46</fullName>
    </recommendedName>
    <alternativeName>
        <fullName evidence="13">Exosome component 5</fullName>
    </alternativeName>
    <alternativeName>
        <fullName evidence="12">Ribosomal RNA-processing protein 46</fullName>
    </alternativeName>
</protein>
<reference evidence="17" key="1">
    <citation type="submission" date="2025-08" db="UniProtKB">
        <authorList>
            <consortium name="RefSeq"/>
        </authorList>
    </citation>
    <scope>IDENTIFICATION</scope>
    <source>
        <tissue evidence="17">Gonad</tissue>
    </source>
</reference>
<evidence type="ECO:0000256" key="12">
    <source>
        <dbReference type="ARBA" id="ARBA00077932"/>
    </source>
</evidence>
<dbReference type="InterPro" id="IPR020568">
    <property type="entry name" value="Ribosomal_Su5_D2-typ_SF"/>
</dbReference>
<evidence type="ECO:0000256" key="8">
    <source>
        <dbReference type="ARBA" id="ARBA00023125"/>
    </source>
</evidence>
<dbReference type="PANTHER" id="PTHR11953">
    <property type="entry name" value="EXOSOME COMPLEX COMPONENT"/>
    <property type="match status" value="1"/>
</dbReference>
<evidence type="ECO:0000313" key="17">
    <source>
        <dbReference type="RefSeq" id="XP_019616620.1"/>
    </source>
</evidence>
<dbReference type="GO" id="GO:0034475">
    <property type="term" value="P:U4 snRNA 3'-end processing"/>
    <property type="evidence" value="ECO:0007669"/>
    <property type="project" value="TreeGrafter"/>
</dbReference>
<evidence type="ECO:0000256" key="7">
    <source>
        <dbReference type="ARBA" id="ARBA00022835"/>
    </source>
</evidence>
<dbReference type="GO" id="GO:0003723">
    <property type="term" value="F:RNA binding"/>
    <property type="evidence" value="ECO:0007669"/>
    <property type="project" value="TreeGrafter"/>
</dbReference>
<dbReference type="InterPro" id="IPR001247">
    <property type="entry name" value="ExoRNase_PH_dom1"/>
</dbReference>
<evidence type="ECO:0000259" key="15">
    <source>
        <dbReference type="Pfam" id="PF03725"/>
    </source>
</evidence>
<evidence type="ECO:0000256" key="3">
    <source>
        <dbReference type="ARBA" id="ARBA00006678"/>
    </source>
</evidence>
<dbReference type="GO" id="GO:0003677">
    <property type="term" value="F:DNA binding"/>
    <property type="evidence" value="ECO:0007669"/>
    <property type="project" value="UniProtKB-KW"/>
</dbReference>
<comment type="subunit">
    <text evidence="10">Homodimer. Component of the RNA exosome core complex (Exo-9), composed of EXOSC1, EXOSC2, EXOSC3, EXOSC4, EXOSC5, EXOSC6, EXOSC7, EXOSC8 and EXOSC9; within the complex interacts with EXOSC3, EXOSC8, and EXOSC9. The catalytically inactive RNA exosome core complex (Exo-9) associates with the catalytic subunit EXOSC10/RRP6. Exo-9 may associate with DIS3 to form the nucleolar exosome complex, or DIS3L to form the cytoplasmic exosome complex. Exo-9 is formed by a hexameric base ring consisting of the heterodimers EXOSC4-EXOSC9, EXOSC5-EXOSC8 and EXOSC6-EXOSC7, and a cap ring consisting of EXOSC1, EXOSC2 and EXOSC3. The RNA exosome complex associates with cofactors C1D/RRP47, MPHOSPH6/MPP6 and MTREX/MTR4. Interacts with GTPBP1. Interacts with ZC3HAV1. Interacts with DDX17 only in the presence of ZC3HAV1 in an RNA-independent manner.</text>
</comment>
<dbReference type="GO" id="GO:0071028">
    <property type="term" value="P:nuclear mRNA surveillance"/>
    <property type="evidence" value="ECO:0007669"/>
    <property type="project" value="TreeGrafter"/>
</dbReference>
<keyword evidence="6" id="KW-0597">Phosphoprotein</keyword>
<dbReference type="FunFam" id="3.30.230.70:FF:000012">
    <property type="entry name" value="exosome complex component RRP46"/>
    <property type="match status" value="1"/>
</dbReference>
<dbReference type="GO" id="GO:0071051">
    <property type="term" value="P:poly(A)-dependent snoRNA 3'-end processing"/>
    <property type="evidence" value="ECO:0007669"/>
    <property type="project" value="TreeGrafter"/>
</dbReference>
<dbReference type="OrthoDB" id="27298at2759"/>
<evidence type="ECO:0000256" key="11">
    <source>
        <dbReference type="ARBA" id="ARBA00069877"/>
    </source>
</evidence>
<comment type="subcellular location">
    <subcellularLocation>
        <location evidence="1">Cytoplasm</location>
    </subcellularLocation>
    <subcellularLocation>
        <location evidence="2">Nucleus</location>
        <location evidence="2">Nucleolus</location>
    </subcellularLocation>
</comment>
<dbReference type="InterPro" id="IPR015847">
    <property type="entry name" value="ExoRNase_PH_dom2"/>
</dbReference>
<keyword evidence="8" id="KW-0238">DNA-binding</keyword>
<keyword evidence="4" id="KW-0963">Cytoplasm</keyword>
<dbReference type="AlphaFoldDB" id="A0A6P4XJB3"/>
<dbReference type="Pfam" id="PF01138">
    <property type="entry name" value="RNase_PH"/>
    <property type="match status" value="1"/>
</dbReference>
<sequence length="219" mass="23829">MATEQTLRSFGCEQNLLSRPDGSANFTQGDTTVLAAVYGPGEVKMSEEIIDKATLRVIFKPKVGLPGCAEKFQERVLRNTCESVVLATLHPRSAINIILQIIQDSGSLLSCCVNAACVALMDAAVPMKCLVSAVTCALTEEGQIVLDPDSKQEKESSAVLTFAFDSRENNVITCSTKGCYTPEQYQESLSACREASKNISSFFRQAVEKRMSKELKVKT</sequence>
<dbReference type="GO" id="GO:0005730">
    <property type="term" value="C:nucleolus"/>
    <property type="evidence" value="ECO:0007669"/>
    <property type="project" value="UniProtKB-SubCell"/>
</dbReference>
<dbReference type="Gene3D" id="3.30.230.70">
    <property type="entry name" value="GHMP Kinase, N-terminal domain"/>
    <property type="match status" value="1"/>
</dbReference>
<dbReference type="GO" id="GO:0000177">
    <property type="term" value="C:cytoplasmic exosome (RNase complex)"/>
    <property type="evidence" value="ECO:0007669"/>
    <property type="project" value="TreeGrafter"/>
</dbReference>
<evidence type="ECO:0000313" key="16">
    <source>
        <dbReference type="Proteomes" id="UP000515135"/>
    </source>
</evidence>
<dbReference type="RefSeq" id="XP_019616620.1">
    <property type="nucleotide sequence ID" value="XM_019761061.1"/>
</dbReference>
<accession>A0A6P4XJB3</accession>
<dbReference type="Proteomes" id="UP000515135">
    <property type="component" value="Unplaced"/>
</dbReference>
<proteinExistence type="inferred from homology"/>
<dbReference type="Pfam" id="PF03725">
    <property type="entry name" value="RNase_PH_C"/>
    <property type="match status" value="1"/>
</dbReference>
<feature type="domain" description="Exoribonuclease phosphorolytic" evidence="14">
    <location>
        <begin position="7"/>
        <end position="126"/>
    </location>
</feature>
<dbReference type="SUPFAM" id="SSF55666">
    <property type="entry name" value="Ribonuclease PH domain 2-like"/>
    <property type="match status" value="1"/>
</dbReference>
<feature type="domain" description="Exoribonuclease phosphorolytic" evidence="15">
    <location>
        <begin position="129"/>
        <end position="188"/>
    </location>
</feature>
<keyword evidence="5" id="KW-0698">rRNA processing</keyword>
<keyword evidence="7" id="KW-0271">Exosome</keyword>
<dbReference type="InterPro" id="IPR050080">
    <property type="entry name" value="RNase_PH"/>
</dbReference>
<evidence type="ECO:0000256" key="4">
    <source>
        <dbReference type="ARBA" id="ARBA00022490"/>
    </source>
</evidence>
<evidence type="ECO:0000259" key="14">
    <source>
        <dbReference type="Pfam" id="PF01138"/>
    </source>
</evidence>
<dbReference type="InterPro" id="IPR036345">
    <property type="entry name" value="ExoRNase_PH_dom2_sf"/>
</dbReference>
<gene>
    <name evidence="17" type="primary">LOC109464126</name>
</gene>
<dbReference type="SUPFAM" id="SSF54211">
    <property type="entry name" value="Ribosomal protein S5 domain 2-like"/>
    <property type="match status" value="1"/>
</dbReference>
<dbReference type="GO" id="GO:0006364">
    <property type="term" value="P:rRNA processing"/>
    <property type="evidence" value="ECO:0007669"/>
    <property type="project" value="UniProtKB-KW"/>
</dbReference>
<keyword evidence="16" id="KW-1185">Reference proteome</keyword>
<comment type="similarity">
    <text evidence="3">Belongs to the RNase PH family.</text>
</comment>
<dbReference type="CDD" id="cd11372">
    <property type="entry name" value="RNase_PH_RRP46"/>
    <property type="match status" value="1"/>
</dbReference>
<keyword evidence="9" id="KW-0539">Nucleus</keyword>
<organism evidence="16 17">
    <name type="scientific">Branchiostoma belcheri</name>
    <name type="common">Amphioxus</name>
    <dbReference type="NCBI Taxonomy" id="7741"/>
    <lineage>
        <taxon>Eukaryota</taxon>
        <taxon>Metazoa</taxon>
        <taxon>Chordata</taxon>
        <taxon>Cephalochordata</taxon>
        <taxon>Leptocardii</taxon>
        <taxon>Amphioxiformes</taxon>
        <taxon>Branchiostomatidae</taxon>
        <taxon>Branchiostoma</taxon>
    </lineage>
</organism>
<dbReference type="GeneID" id="109464126"/>
<evidence type="ECO:0000256" key="1">
    <source>
        <dbReference type="ARBA" id="ARBA00004496"/>
    </source>
</evidence>
<evidence type="ECO:0000256" key="10">
    <source>
        <dbReference type="ARBA" id="ARBA00063400"/>
    </source>
</evidence>
<dbReference type="GO" id="GO:0016075">
    <property type="term" value="P:rRNA catabolic process"/>
    <property type="evidence" value="ECO:0007669"/>
    <property type="project" value="TreeGrafter"/>
</dbReference>
<dbReference type="KEGG" id="bbel:109464126"/>
<name>A0A6P4XJB3_BRABE</name>
<evidence type="ECO:0000256" key="5">
    <source>
        <dbReference type="ARBA" id="ARBA00022552"/>
    </source>
</evidence>
<dbReference type="PANTHER" id="PTHR11953:SF1">
    <property type="entry name" value="EXOSOME COMPLEX COMPONENT RRP46"/>
    <property type="match status" value="1"/>
</dbReference>